<evidence type="ECO:0000256" key="2">
    <source>
        <dbReference type="ARBA" id="ARBA00023125"/>
    </source>
</evidence>
<keyword evidence="6" id="KW-1185">Reference proteome</keyword>
<sequence>MSQTDNAIAAIKGMIQAGELHPGDRLPPERELGERLGVSRNSLREAVKSLETINVLSVRRGDGTYVTSLEPTLLLEGISFLVDIHDDATLIEMFGVRRVLEAAAARAAATRATPALVTRLEEILESSRGAESVDDLVEHDTVFHREIASAARNRYLSGMLDTLSSSTVRARVWRGLSQGGAVERTLAEHRAILDAIRAGDADLASALMTTHIAGVETWLRGAAGRWDPEDPRERPVDDGS</sequence>
<evidence type="ECO:0000256" key="1">
    <source>
        <dbReference type="ARBA" id="ARBA00023015"/>
    </source>
</evidence>
<dbReference type="SMART" id="SM00345">
    <property type="entry name" value="HTH_GNTR"/>
    <property type="match status" value="1"/>
</dbReference>
<evidence type="ECO:0000313" key="6">
    <source>
        <dbReference type="Proteomes" id="UP001291912"/>
    </source>
</evidence>
<accession>A0ABU5N2R5</accession>
<dbReference type="InterPro" id="IPR011711">
    <property type="entry name" value="GntR_C"/>
</dbReference>
<dbReference type="Pfam" id="PF00392">
    <property type="entry name" value="GntR"/>
    <property type="match status" value="1"/>
</dbReference>
<protein>
    <submittedName>
        <fullName evidence="5">FadR/GntR family transcriptional regulator</fullName>
    </submittedName>
</protein>
<keyword evidence="2" id="KW-0238">DNA-binding</keyword>
<comment type="caution">
    <text evidence="5">The sequence shown here is derived from an EMBL/GenBank/DDBJ whole genome shotgun (WGS) entry which is preliminary data.</text>
</comment>
<dbReference type="SUPFAM" id="SSF46785">
    <property type="entry name" value="Winged helix' DNA-binding domain"/>
    <property type="match status" value="1"/>
</dbReference>
<dbReference type="EMBL" id="JAWJYN010000001">
    <property type="protein sequence ID" value="MDZ8160368.1"/>
    <property type="molecule type" value="Genomic_DNA"/>
</dbReference>
<dbReference type="Gene3D" id="1.10.10.10">
    <property type="entry name" value="Winged helix-like DNA-binding domain superfamily/Winged helix DNA-binding domain"/>
    <property type="match status" value="1"/>
</dbReference>
<keyword evidence="3" id="KW-0804">Transcription</keyword>
<dbReference type="InterPro" id="IPR036388">
    <property type="entry name" value="WH-like_DNA-bd_sf"/>
</dbReference>
<proteinExistence type="predicted"/>
<keyword evidence="1" id="KW-0805">Transcription regulation</keyword>
<dbReference type="RefSeq" id="WP_194423100.1">
    <property type="nucleotide sequence ID" value="NZ_BAAAPT010000001.1"/>
</dbReference>
<dbReference type="Proteomes" id="UP001291912">
    <property type="component" value="Unassembled WGS sequence"/>
</dbReference>
<name>A0ABU5N2R5_9MICO</name>
<feature type="domain" description="HTH gntR-type" evidence="4">
    <location>
        <begin position="1"/>
        <end position="69"/>
    </location>
</feature>
<reference evidence="5 6" key="1">
    <citation type="submission" date="2023-10" db="EMBL/GenBank/DDBJ databases">
        <title>Microbacterium xanthum sp. nov., isolated from seaweed.</title>
        <authorList>
            <person name="Lee S.D."/>
        </authorList>
    </citation>
    <scope>NUCLEOTIDE SEQUENCE [LARGE SCALE GENOMIC DNA]</scope>
    <source>
        <strain evidence="5 6">KCTC 19124</strain>
    </source>
</reference>
<dbReference type="Gene3D" id="1.20.120.530">
    <property type="entry name" value="GntR ligand-binding domain-like"/>
    <property type="match status" value="1"/>
</dbReference>
<organism evidence="5 6">
    <name type="scientific">Microbacterium aquimaris</name>
    <dbReference type="NCBI Taxonomy" id="459816"/>
    <lineage>
        <taxon>Bacteria</taxon>
        <taxon>Bacillati</taxon>
        <taxon>Actinomycetota</taxon>
        <taxon>Actinomycetes</taxon>
        <taxon>Micrococcales</taxon>
        <taxon>Microbacteriaceae</taxon>
        <taxon>Microbacterium</taxon>
    </lineage>
</organism>
<evidence type="ECO:0000259" key="4">
    <source>
        <dbReference type="PROSITE" id="PS50949"/>
    </source>
</evidence>
<dbReference type="PANTHER" id="PTHR43537">
    <property type="entry name" value="TRANSCRIPTIONAL REGULATOR, GNTR FAMILY"/>
    <property type="match status" value="1"/>
</dbReference>
<dbReference type="PRINTS" id="PR00035">
    <property type="entry name" value="HTHGNTR"/>
</dbReference>
<dbReference type="SUPFAM" id="SSF48008">
    <property type="entry name" value="GntR ligand-binding domain-like"/>
    <property type="match status" value="1"/>
</dbReference>
<dbReference type="SMART" id="SM00895">
    <property type="entry name" value="FCD"/>
    <property type="match status" value="1"/>
</dbReference>
<dbReference type="CDD" id="cd07377">
    <property type="entry name" value="WHTH_GntR"/>
    <property type="match status" value="1"/>
</dbReference>
<dbReference type="InterPro" id="IPR008920">
    <property type="entry name" value="TF_FadR/GntR_C"/>
</dbReference>
<gene>
    <name evidence="5" type="ORF">R2Q92_00855</name>
</gene>
<evidence type="ECO:0000313" key="5">
    <source>
        <dbReference type="EMBL" id="MDZ8160368.1"/>
    </source>
</evidence>
<dbReference type="Pfam" id="PF07729">
    <property type="entry name" value="FCD"/>
    <property type="match status" value="1"/>
</dbReference>
<dbReference type="InterPro" id="IPR000524">
    <property type="entry name" value="Tscrpt_reg_HTH_GntR"/>
</dbReference>
<dbReference type="PANTHER" id="PTHR43537:SF5">
    <property type="entry name" value="UXU OPERON TRANSCRIPTIONAL REGULATOR"/>
    <property type="match status" value="1"/>
</dbReference>
<dbReference type="InterPro" id="IPR036390">
    <property type="entry name" value="WH_DNA-bd_sf"/>
</dbReference>
<evidence type="ECO:0000256" key="3">
    <source>
        <dbReference type="ARBA" id="ARBA00023163"/>
    </source>
</evidence>
<dbReference type="PROSITE" id="PS50949">
    <property type="entry name" value="HTH_GNTR"/>
    <property type="match status" value="1"/>
</dbReference>